<dbReference type="SUPFAM" id="SSF47473">
    <property type="entry name" value="EF-hand"/>
    <property type="match status" value="3"/>
</dbReference>
<organism>
    <name type="scientific">Branchiostoma floridae</name>
    <name type="common">Florida lancelet</name>
    <name type="synonym">Amphioxus</name>
    <dbReference type="NCBI Taxonomy" id="7739"/>
    <lineage>
        <taxon>Eukaryota</taxon>
        <taxon>Metazoa</taxon>
        <taxon>Chordata</taxon>
        <taxon>Cephalochordata</taxon>
        <taxon>Leptocardii</taxon>
        <taxon>Amphioxiformes</taxon>
        <taxon>Branchiostomatidae</taxon>
        <taxon>Branchiostoma</taxon>
    </lineage>
</organism>
<accession>C3ZWG8</accession>
<proteinExistence type="predicted"/>
<dbReference type="Gene3D" id="1.10.238.10">
    <property type="entry name" value="EF-hand"/>
    <property type="match status" value="5"/>
</dbReference>
<dbReference type="InterPro" id="IPR052603">
    <property type="entry name" value="EFCB6"/>
</dbReference>
<gene>
    <name evidence="2" type="ORF">BRAFLDRAFT_130097</name>
</gene>
<reference evidence="2" key="1">
    <citation type="journal article" date="2008" name="Nature">
        <title>The amphioxus genome and the evolution of the chordate karyotype.</title>
        <authorList>
            <consortium name="US DOE Joint Genome Institute (JGI-PGF)"/>
            <person name="Putnam N.H."/>
            <person name="Butts T."/>
            <person name="Ferrier D.E.K."/>
            <person name="Furlong R.F."/>
            <person name="Hellsten U."/>
            <person name="Kawashima T."/>
            <person name="Robinson-Rechavi M."/>
            <person name="Shoguchi E."/>
            <person name="Terry A."/>
            <person name="Yu J.-K."/>
            <person name="Benito-Gutierrez E.L."/>
            <person name="Dubchak I."/>
            <person name="Garcia-Fernandez J."/>
            <person name="Gibson-Brown J.J."/>
            <person name="Grigoriev I.V."/>
            <person name="Horton A.C."/>
            <person name="de Jong P.J."/>
            <person name="Jurka J."/>
            <person name="Kapitonov V.V."/>
            <person name="Kohara Y."/>
            <person name="Kuroki Y."/>
            <person name="Lindquist E."/>
            <person name="Lucas S."/>
            <person name="Osoegawa K."/>
            <person name="Pennacchio L.A."/>
            <person name="Salamov A.A."/>
            <person name="Satou Y."/>
            <person name="Sauka-Spengler T."/>
            <person name="Schmutz J."/>
            <person name="Shin-I T."/>
            <person name="Toyoda A."/>
            <person name="Bronner-Fraser M."/>
            <person name="Fujiyama A."/>
            <person name="Holland L.Z."/>
            <person name="Holland P.W.H."/>
            <person name="Satoh N."/>
            <person name="Rokhsar D.S."/>
        </authorList>
    </citation>
    <scope>NUCLEOTIDE SEQUENCE [LARGE SCALE GENOMIC DNA]</scope>
    <source>
        <strain evidence="2">S238N-H82</strain>
        <tissue evidence="2">Testes</tissue>
    </source>
</reference>
<dbReference type="InParanoid" id="C3ZWG8"/>
<name>C3ZWG8_BRAFL</name>
<evidence type="ECO:0000313" key="2">
    <source>
        <dbReference type="EMBL" id="EEN43097.1"/>
    </source>
</evidence>
<dbReference type="PANTHER" id="PTHR20875:SF0">
    <property type="entry name" value="GH12158P"/>
    <property type="match status" value="1"/>
</dbReference>
<dbReference type="GO" id="GO:0005509">
    <property type="term" value="F:calcium ion binding"/>
    <property type="evidence" value="ECO:0007669"/>
    <property type="project" value="InterPro"/>
</dbReference>
<dbReference type="AlphaFoldDB" id="C3ZWG8"/>
<sequence>MSAAVSHFPLGSSKLEDEIRTVAQTKRVRVSEFFKDFDRLRSGFITASQFKRCLDQNLGIQLTPQDEVMLLDKYDLKREGMVNYRLFTDAIDQAFDPNFMTPTPQALTHTPVEFLGTQRSLRPLSPGSLQRVRDILERMQPFYKYHGINLRTSYEDFDRHHKGVVTESQFYRSFPGPPDITDEEKYLLACRYADPDRPGLTFGRTFFYRSFPGPPDITDEEKYLLACRYADPDRPGLCNYLNLHHDLEQIAEDLRDPGISPPSDPLPTYGWWPAEPPADPVIRELFEKIRKAVYKNGIRTIEFFRDHDKLRSGIITENQFVCGLALAVGKEANLARTEIQKLADYYKTDDGRVRYREFCDLMENAYNVPDLEKKPTVDPIRPPRGALTRSLNPLTPEEEDRVQQVLEEMRETARKRRLMMYPYFKDYDRGIAYTRNVTKSQFGRILHFLSLNINPPDFKLLCRKFEEPISGDVNYPAFVQAVDKEFTGFTVDKETPKPMVSPEPDVPSLPISTGHVNLGEVISRIRHHAVVNRIRVAEFFQDFDPLRSGSITKPIFRRGLCLMGFPDLPNDQFAALAEHYTDPKQPDKVVWTRFHDEIESAFTQKGLEKTPTHAVPSTEVFQMAKPGTIHWDTQAPEDWKSVVDAAMHRMREKAAQRRLLSKPVFQDFDRHNYGYVTLSQFRQCLTYLSLDATEEEAAAIEAKFSDKTGFNYLRFLAELQPTPAQELMYQRRLKELTLVNQQKQLPEMNAASNLAGVMFKIKDKVAKERTRVLEWMRDYDKLRTGRMKKKNFRRALDLCKFELKPSEVIILEREFQSPVDPDFVEYLRFSDEVESIFTIKELEKMPEVTPEQFKPPVEWQLNVLSEENEAMVKSTMERIAEKVKKHRMQLFPPFEDFDRVNNGTVSRSQFKRVLTELELGSLVNHREYVSLFQKFMVRVGGREDVNYIAFCEMVYAIAGFEWRKP</sequence>
<evidence type="ECO:0000259" key="1">
    <source>
        <dbReference type="PROSITE" id="PS50222"/>
    </source>
</evidence>
<dbReference type="eggNOG" id="ENOG502QRVM">
    <property type="taxonomic scope" value="Eukaryota"/>
</dbReference>
<feature type="domain" description="EF-hand" evidence="1">
    <location>
        <begin position="25"/>
        <end position="60"/>
    </location>
</feature>
<dbReference type="EMBL" id="GG666699">
    <property type="protein sequence ID" value="EEN43097.1"/>
    <property type="molecule type" value="Genomic_DNA"/>
</dbReference>
<dbReference type="PROSITE" id="PS50222">
    <property type="entry name" value="EF_HAND_2"/>
    <property type="match status" value="1"/>
</dbReference>
<dbReference type="InterPro" id="IPR002048">
    <property type="entry name" value="EF_hand_dom"/>
</dbReference>
<dbReference type="InterPro" id="IPR011992">
    <property type="entry name" value="EF-hand-dom_pair"/>
</dbReference>
<dbReference type="PANTHER" id="PTHR20875">
    <property type="entry name" value="EF-HAND CALCIUM-BINDING DOMAIN-CONTAINING PROTEIN 6-RELATED"/>
    <property type="match status" value="1"/>
</dbReference>
<dbReference type="STRING" id="7739.C3ZWG8"/>
<protein>
    <recommendedName>
        <fullName evidence="1">EF-hand domain-containing protein</fullName>
    </recommendedName>
</protein>